<dbReference type="EMBL" id="QFOL01000385">
    <property type="protein sequence ID" value="PZP44049.1"/>
    <property type="molecule type" value="Genomic_DNA"/>
</dbReference>
<dbReference type="SUPFAM" id="SSF50199">
    <property type="entry name" value="Staphylococcal nuclease"/>
    <property type="match status" value="1"/>
</dbReference>
<accession>A0A2W5GPY0</accession>
<protein>
    <recommendedName>
        <fullName evidence="3">Thermonuclease family protein</fullName>
    </recommendedName>
</protein>
<proteinExistence type="predicted"/>
<dbReference type="Proteomes" id="UP000249769">
    <property type="component" value="Unassembled WGS sequence"/>
</dbReference>
<sequence length="169" mass="18275">MPALLELLSRLAAAILLVIGGINLASAWADGDTTIHHLDMSSEVVWTQTPVVVDRSSQTYERVAPVTDPYPMKLRTAGRLRVIDNTTFRYGGADFRLAGVAPIERGKVCMTSAGQRQACGLKAFKALDNVLRNQRVECRIVGGAASEHEVECVVDGSDLRDMLHAELAG</sequence>
<evidence type="ECO:0000313" key="2">
    <source>
        <dbReference type="Proteomes" id="UP000249769"/>
    </source>
</evidence>
<name>A0A2W5GPY0_9HYPH</name>
<dbReference type="InterPro" id="IPR035437">
    <property type="entry name" value="SNase_OB-fold_sf"/>
</dbReference>
<dbReference type="AlphaFoldDB" id="A0A2W5GPY0"/>
<reference evidence="1 2" key="1">
    <citation type="submission" date="2017-08" db="EMBL/GenBank/DDBJ databases">
        <title>Infants hospitalized years apart are colonized by the same room-sourced microbial strains.</title>
        <authorList>
            <person name="Brooks B."/>
            <person name="Olm M.R."/>
            <person name="Firek B.A."/>
            <person name="Baker R."/>
            <person name="Thomas B.C."/>
            <person name="Morowitz M.J."/>
            <person name="Banfield J.F."/>
        </authorList>
    </citation>
    <scope>NUCLEOTIDE SEQUENCE [LARGE SCALE GENOMIC DNA]</scope>
    <source>
        <strain evidence="1">S2_009_000_R2_73</strain>
    </source>
</reference>
<evidence type="ECO:0000313" key="1">
    <source>
        <dbReference type="EMBL" id="PZP44049.1"/>
    </source>
</evidence>
<gene>
    <name evidence="1" type="ORF">DI595_20505</name>
</gene>
<evidence type="ECO:0008006" key="3">
    <source>
        <dbReference type="Google" id="ProtNLM"/>
    </source>
</evidence>
<organism evidence="1 2">
    <name type="scientific">Agrobacterium fabrum</name>
    <dbReference type="NCBI Taxonomy" id="1176649"/>
    <lineage>
        <taxon>Bacteria</taxon>
        <taxon>Pseudomonadati</taxon>
        <taxon>Pseudomonadota</taxon>
        <taxon>Alphaproteobacteria</taxon>
        <taxon>Hyphomicrobiales</taxon>
        <taxon>Rhizobiaceae</taxon>
        <taxon>Rhizobium/Agrobacterium group</taxon>
        <taxon>Agrobacterium</taxon>
        <taxon>Agrobacterium tumefaciens complex</taxon>
    </lineage>
</organism>
<comment type="caution">
    <text evidence="1">The sequence shown here is derived from an EMBL/GenBank/DDBJ whole genome shotgun (WGS) entry which is preliminary data.</text>
</comment>